<keyword evidence="3" id="KW-1185">Reference proteome</keyword>
<accession>A0AAD6G5M3</accession>
<protein>
    <recommendedName>
        <fullName evidence="1">AMP-dependent synthetase/ligase domain-containing protein</fullName>
    </recommendedName>
</protein>
<dbReference type="SUPFAM" id="SSF56801">
    <property type="entry name" value="Acetyl-CoA synthetase-like"/>
    <property type="match status" value="1"/>
</dbReference>
<feature type="domain" description="AMP-dependent synthetase/ligase" evidence="1">
    <location>
        <begin position="6"/>
        <end position="226"/>
    </location>
</feature>
<evidence type="ECO:0000313" key="2">
    <source>
        <dbReference type="EMBL" id="KAJ5459730.1"/>
    </source>
</evidence>
<name>A0AAD6G5M3_9EURO</name>
<dbReference type="Proteomes" id="UP001213681">
    <property type="component" value="Unassembled WGS sequence"/>
</dbReference>
<reference evidence="2" key="1">
    <citation type="submission" date="2022-12" db="EMBL/GenBank/DDBJ databases">
        <authorList>
            <person name="Petersen C."/>
        </authorList>
    </citation>
    <scope>NUCLEOTIDE SEQUENCE</scope>
    <source>
        <strain evidence="2">IBT 16125</strain>
    </source>
</reference>
<evidence type="ECO:0000259" key="1">
    <source>
        <dbReference type="Pfam" id="PF00501"/>
    </source>
</evidence>
<dbReference type="RefSeq" id="XP_056768772.1">
    <property type="nucleotide sequence ID" value="XM_056904665.1"/>
</dbReference>
<dbReference type="InterPro" id="IPR042099">
    <property type="entry name" value="ANL_N_sf"/>
</dbReference>
<dbReference type="Gene3D" id="3.40.50.12780">
    <property type="entry name" value="N-terminal domain of ligase-like"/>
    <property type="match status" value="1"/>
</dbReference>
<dbReference type="EMBL" id="JAPVEA010000002">
    <property type="protein sequence ID" value="KAJ5459730.1"/>
    <property type="molecule type" value="Genomic_DNA"/>
</dbReference>
<reference evidence="2" key="2">
    <citation type="journal article" date="2023" name="IMA Fungus">
        <title>Comparative genomic study of the Penicillium genus elucidates a diverse pangenome and 15 lateral gene transfer events.</title>
        <authorList>
            <person name="Petersen C."/>
            <person name="Sorensen T."/>
            <person name="Nielsen M.R."/>
            <person name="Sondergaard T.E."/>
            <person name="Sorensen J.L."/>
            <person name="Fitzpatrick D.A."/>
            <person name="Frisvad J.C."/>
            <person name="Nielsen K.L."/>
        </authorList>
    </citation>
    <scope>NUCLEOTIDE SEQUENCE</scope>
    <source>
        <strain evidence="2">IBT 16125</strain>
    </source>
</reference>
<proteinExistence type="predicted"/>
<comment type="caution">
    <text evidence="2">The sequence shown here is derived from an EMBL/GenBank/DDBJ whole genome shotgun (WGS) entry which is preliminary data.</text>
</comment>
<dbReference type="GeneID" id="81594908"/>
<organism evidence="2 3">
    <name type="scientific">Penicillium daleae</name>
    <dbReference type="NCBI Taxonomy" id="63821"/>
    <lineage>
        <taxon>Eukaryota</taxon>
        <taxon>Fungi</taxon>
        <taxon>Dikarya</taxon>
        <taxon>Ascomycota</taxon>
        <taxon>Pezizomycotina</taxon>
        <taxon>Eurotiomycetes</taxon>
        <taxon>Eurotiomycetidae</taxon>
        <taxon>Eurotiales</taxon>
        <taxon>Aspergillaceae</taxon>
        <taxon>Penicillium</taxon>
    </lineage>
</organism>
<evidence type="ECO:0000313" key="3">
    <source>
        <dbReference type="Proteomes" id="UP001213681"/>
    </source>
</evidence>
<dbReference type="Pfam" id="PF00501">
    <property type="entry name" value="AMP-binding"/>
    <property type="match status" value="1"/>
</dbReference>
<dbReference type="AlphaFoldDB" id="A0AAD6G5M3"/>
<sequence>MSNVTYILTEPNTIQQVALIKEYANHIKTIQVERGARCEFASDSNPEIDENLSIDAHRPCMVITTSGSSTGQPKFVVAPRRTFFYCGKTDPDRVFLAFRAVHWMGGATGLIARLLRGMRIHWPRRPWKPAMFWEIFKQGAITDVSFSSLLFKRLEEYYLVSIRGLPADEHDAYVSGARKIRAGTISGSTIDPMTAQFWMELTGMKIRNVYGSTELGGMALASDLDAPYVDVGYTWIMASLTPYTLLTCPEVHWYACYWGADQTIKWR</sequence>
<dbReference type="InterPro" id="IPR000873">
    <property type="entry name" value="AMP-dep_synth/lig_dom"/>
</dbReference>
<gene>
    <name evidence="2" type="ORF">N7458_001282</name>
</gene>